<reference evidence="1 2" key="1">
    <citation type="submission" date="2011-06" db="EMBL/GenBank/DDBJ databases">
        <title>The draft genome of Thiocapsa marina 5811.</title>
        <authorList>
            <consortium name="US DOE Joint Genome Institute (JGI-PGF)"/>
            <person name="Lucas S."/>
            <person name="Han J."/>
            <person name="Cheng J.-F."/>
            <person name="Goodwin L."/>
            <person name="Pitluck S."/>
            <person name="Peters L."/>
            <person name="Land M.L."/>
            <person name="Hauser L."/>
            <person name="Vogl K."/>
            <person name="Liu Z."/>
            <person name="Imhoff J."/>
            <person name="Thiel V."/>
            <person name="Frigaard N.-U."/>
            <person name="Bryant D."/>
            <person name="Woyke T.J."/>
        </authorList>
    </citation>
    <scope>NUCLEOTIDE SEQUENCE [LARGE SCALE GENOMIC DNA]</scope>
    <source>
        <strain evidence="1 2">5811</strain>
    </source>
</reference>
<evidence type="ECO:0000313" key="1">
    <source>
        <dbReference type="EMBL" id="EGV17443.1"/>
    </source>
</evidence>
<dbReference type="EMBL" id="AFWV01000011">
    <property type="protein sequence ID" value="EGV17443.1"/>
    <property type="molecule type" value="Genomic_DNA"/>
</dbReference>
<proteinExistence type="predicted"/>
<protein>
    <submittedName>
        <fullName evidence="1">Methyltransferase type 12</fullName>
    </submittedName>
</protein>
<dbReference type="Pfam" id="PF13489">
    <property type="entry name" value="Methyltransf_23"/>
    <property type="match status" value="1"/>
</dbReference>
<accession>F9UEX2</accession>
<keyword evidence="1" id="KW-0489">Methyltransferase</keyword>
<dbReference type="OrthoDB" id="9810247at2"/>
<name>F9UEX2_9GAMM</name>
<dbReference type="SUPFAM" id="SSF53335">
    <property type="entry name" value="S-adenosyl-L-methionine-dependent methyltransferases"/>
    <property type="match status" value="1"/>
</dbReference>
<dbReference type="GO" id="GO:0008168">
    <property type="term" value="F:methyltransferase activity"/>
    <property type="evidence" value="ECO:0007669"/>
    <property type="project" value="UniProtKB-KW"/>
</dbReference>
<dbReference type="RefSeq" id="WP_007194347.1">
    <property type="nucleotide sequence ID" value="NZ_AFWV01000011.1"/>
</dbReference>
<dbReference type="Gene3D" id="3.40.50.150">
    <property type="entry name" value="Vaccinia Virus protein VP39"/>
    <property type="match status" value="1"/>
</dbReference>
<keyword evidence="2" id="KW-1185">Reference proteome</keyword>
<gene>
    <name evidence="1" type="ORF">ThimaDRAFT_3475</name>
</gene>
<evidence type="ECO:0000313" key="2">
    <source>
        <dbReference type="Proteomes" id="UP000005459"/>
    </source>
</evidence>
<dbReference type="CDD" id="cd02440">
    <property type="entry name" value="AdoMet_MTases"/>
    <property type="match status" value="1"/>
</dbReference>
<dbReference type="GO" id="GO:0032259">
    <property type="term" value="P:methylation"/>
    <property type="evidence" value="ECO:0007669"/>
    <property type="project" value="UniProtKB-KW"/>
</dbReference>
<dbReference type="InterPro" id="IPR029063">
    <property type="entry name" value="SAM-dependent_MTases_sf"/>
</dbReference>
<dbReference type="eggNOG" id="COG2227">
    <property type="taxonomic scope" value="Bacteria"/>
</dbReference>
<organism evidence="1 2">
    <name type="scientific">Thiocapsa marina 5811</name>
    <dbReference type="NCBI Taxonomy" id="768671"/>
    <lineage>
        <taxon>Bacteria</taxon>
        <taxon>Pseudomonadati</taxon>
        <taxon>Pseudomonadota</taxon>
        <taxon>Gammaproteobacteria</taxon>
        <taxon>Chromatiales</taxon>
        <taxon>Chromatiaceae</taxon>
        <taxon>Thiocapsa</taxon>
    </lineage>
</organism>
<dbReference type="STRING" id="768671.ThimaDRAFT_3475"/>
<sequence>MACRSPKLALRQGCVLDLSEKWASGRFLEVGAGIGLMTRLFLDRGYWGCCYDLDLNSRQYLRRNLGSYGDRIEVIENFAVDEDADPLFEYLFAFEVLEHIADDYQSLSSWSRRLRPGGILMVSVPAHKHKFGQSDERVGHIKRYERADLLDLLSGAGYRVERIVNYGFPLTELSRRLSNCLFERASADEAKGRVQRSLQSSYSQPKSAGKVLGLISESAYRPFLALQRVFYRYDWGDGLVAVAIKTDD</sequence>
<keyword evidence="1" id="KW-0808">Transferase</keyword>
<dbReference type="Proteomes" id="UP000005459">
    <property type="component" value="Unassembled WGS sequence"/>
</dbReference>
<dbReference type="AlphaFoldDB" id="F9UEX2"/>